<dbReference type="STRING" id="398673.A0A2P4ZPQ1"/>
<evidence type="ECO:0000256" key="1">
    <source>
        <dbReference type="SAM" id="MobiDB-lite"/>
    </source>
</evidence>
<evidence type="ECO:0000259" key="2">
    <source>
        <dbReference type="PROSITE" id="PS50181"/>
    </source>
</evidence>
<keyword evidence="4" id="KW-1185">Reference proteome</keyword>
<feature type="compositionally biased region" description="Polar residues" evidence="1">
    <location>
        <begin position="48"/>
        <end position="69"/>
    </location>
</feature>
<evidence type="ECO:0000313" key="4">
    <source>
        <dbReference type="Proteomes" id="UP000054821"/>
    </source>
</evidence>
<feature type="domain" description="F-box" evidence="2">
    <location>
        <begin position="67"/>
        <end position="115"/>
    </location>
</feature>
<dbReference type="PROSITE" id="PS50181">
    <property type="entry name" value="FBOX"/>
    <property type="match status" value="1"/>
</dbReference>
<accession>A0A2P4ZPQ1</accession>
<dbReference type="SUPFAM" id="SSF81383">
    <property type="entry name" value="F-box domain"/>
    <property type="match status" value="1"/>
</dbReference>
<dbReference type="InterPro" id="IPR001810">
    <property type="entry name" value="F-box_dom"/>
</dbReference>
<reference evidence="3 4" key="1">
    <citation type="journal article" date="2016" name="Genome Announc.">
        <title>Draft Whole-Genome Sequence of Trichoderma gamsii T6085, a Promising Biocontrol Agent of Fusarium Head Blight on Wheat.</title>
        <authorList>
            <person name="Baroncelli R."/>
            <person name="Zapparata A."/>
            <person name="Piaggeschi G."/>
            <person name="Sarrocco S."/>
            <person name="Vannacci G."/>
        </authorList>
    </citation>
    <scope>NUCLEOTIDE SEQUENCE [LARGE SCALE GENOMIC DNA]</scope>
    <source>
        <strain evidence="3 4">T6085</strain>
    </source>
</reference>
<dbReference type="EMBL" id="JPDN02000014">
    <property type="protein sequence ID" value="PON26246.1"/>
    <property type="molecule type" value="Genomic_DNA"/>
</dbReference>
<proteinExistence type="predicted"/>
<sequence>MGGNSSSKYKRQPSLSAEEEAELKLRQRAEFLQDLFPIESIDDADLSPSPSQRHVITSESDGKQTSSSFPALLPPEIIEDILSNLDNRAIKSLRLTCRWFSAIAALRINRVFLSANPLNIQVFRAIADHDVFRHRIVEIIYDDARLWRDATDAPEARAPSDPSYGTYYRDYPSDMEWFESERDENIKELRRRQNDDDPRRPEHVGMARRVHAELSLKESWAYYQDLLRQQEEVIASGADADALRYGLQRFPSLRKVTVTPATHGWLFMPLYETPMIRAFPCGFNCPIPRAWPYAIDAFEDIYYNLRAAPWENEKTRWRGFNLVTKVLAEGRHNVLEYGIDGHYLGTGLNCRIFDDRCEEYEDFVSVLRLPGFKKLQFSLFVEGQEGMGWWALRNGLLRKALAEATQLEHVSIATNLNWFSMEREEAPGLRRFLPIECWPRLQHFELWHVDVSQAELLSVISRLPDELLSIQLNFLYIHPGHYSDLLDQMRDKLHWCEKRPQTRVIIGVPIDIRIHGRAIWLEKEIDDFFKRGGINPFEQKEGYHDLPLPRFGMGVVRDAFDPDYVRPWVDEETYQKLGYHREGYHIERYRWVYHS</sequence>
<dbReference type="InterPro" id="IPR036047">
    <property type="entry name" value="F-box-like_dom_sf"/>
</dbReference>
<feature type="region of interest" description="Disordered" evidence="1">
    <location>
        <begin position="41"/>
        <end position="69"/>
    </location>
</feature>
<dbReference type="AlphaFoldDB" id="A0A2P4ZPQ1"/>
<evidence type="ECO:0000313" key="3">
    <source>
        <dbReference type="EMBL" id="PON26246.1"/>
    </source>
</evidence>
<dbReference type="RefSeq" id="XP_018665371.1">
    <property type="nucleotide sequence ID" value="XM_018801578.1"/>
</dbReference>
<organism evidence="3 4">
    <name type="scientific">Trichoderma gamsii</name>
    <dbReference type="NCBI Taxonomy" id="398673"/>
    <lineage>
        <taxon>Eukaryota</taxon>
        <taxon>Fungi</taxon>
        <taxon>Dikarya</taxon>
        <taxon>Ascomycota</taxon>
        <taxon>Pezizomycotina</taxon>
        <taxon>Sordariomycetes</taxon>
        <taxon>Hypocreomycetidae</taxon>
        <taxon>Hypocreales</taxon>
        <taxon>Hypocreaceae</taxon>
        <taxon>Trichoderma</taxon>
    </lineage>
</organism>
<protein>
    <recommendedName>
        <fullName evidence="2">F-box domain-containing protein</fullName>
    </recommendedName>
</protein>
<gene>
    <name evidence="3" type="ORF">TGAM01_v204722</name>
</gene>
<comment type="caution">
    <text evidence="3">The sequence shown here is derived from an EMBL/GenBank/DDBJ whole genome shotgun (WGS) entry which is preliminary data.</text>
</comment>
<dbReference type="Proteomes" id="UP000054821">
    <property type="component" value="Unassembled WGS sequence"/>
</dbReference>
<name>A0A2P4ZPQ1_9HYPO</name>
<dbReference type="GeneID" id="29981661"/>